<name>A0A6P8J4J5_ACTTE</name>
<feature type="transmembrane region" description="Helical" evidence="5">
    <location>
        <begin position="97"/>
        <end position="121"/>
    </location>
</feature>
<evidence type="ECO:0000256" key="1">
    <source>
        <dbReference type="ARBA" id="ARBA00004370"/>
    </source>
</evidence>
<evidence type="ECO:0000256" key="3">
    <source>
        <dbReference type="ARBA" id="ARBA00022989"/>
    </source>
</evidence>
<keyword evidence="2 5" id="KW-0812">Transmembrane</keyword>
<dbReference type="Proteomes" id="UP000515163">
    <property type="component" value="Unplaced"/>
</dbReference>
<keyword evidence="3 5" id="KW-1133">Transmembrane helix</keyword>
<dbReference type="AlphaFoldDB" id="A0A6P8J4J5"/>
<dbReference type="GeneID" id="116308311"/>
<accession>A0A6P8J4J5</accession>
<feature type="transmembrane region" description="Helical" evidence="5">
    <location>
        <begin position="184"/>
        <end position="207"/>
    </location>
</feature>
<evidence type="ECO:0000256" key="4">
    <source>
        <dbReference type="ARBA" id="ARBA00023136"/>
    </source>
</evidence>
<keyword evidence="4 5" id="KW-0472">Membrane</keyword>
<evidence type="ECO:0000259" key="6">
    <source>
        <dbReference type="Pfam" id="PF04116"/>
    </source>
</evidence>
<proteinExistence type="predicted"/>
<protein>
    <submittedName>
        <fullName evidence="8">Delta(7)-sterol 5(6)-desaturase erg32-like</fullName>
    </submittedName>
</protein>
<dbReference type="GO" id="GO:0016020">
    <property type="term" value="C:membrane"/>
    <property type="evidence" value="ECO:0007669"/>
    <property type="project" value="UniProtKB-SubCell"/>
</dbReference>
<evidence type="ECO:0000256" key="5">
    <source>
        <dbReference type="SAM" id="Phobius"/>
    </source>
</evidence>
<gene>
    <name evidence="8" type="primary">LOC116308311</name>
</gene>
<dbReference type="InterPro" id="IPR050307">
    <property type="entry name" value="Sterol_Desaturase_Related"/>
</dbReference>
<dbReference type="OrthoDB" id="408954at2759"/>
<dbReference type="GO" id="GO:0008610">
    <property type="term" value="P:lipid biosynthetic process"/>
    <property type="evidence" value="ECO:0007669"/>
    <property type="project" value="InterPro"/>
</dbReference>
<feature type="transmembrane region" description="Helical" evidence="5">
    <location>
        <begin position="254"/>
        <end position="273"/>
    </location>
</feature>
<dbReference type="InterPro" id="IPR006694">
    <property type="entry name" value="Fatty_acid_hydroxylase"/>
</dbReference>
<feature type="transmembrane region" description="Helical" evidence="5">
    <location>
        <begin position="228"/>
        <end position="248"/>
    </location>
</feature>
<dbReference type="KEGG" id="aten:116308311"/>
<reference evidence="8" key="1">
    <citation type="submission" date="2025-08" db="UniProtKB">
        <authorList>
            <consortium name="RefSeq"/>
        </authorList>
    </citation>
    <scope>IDENTIFICATION</scope>
    <source>
        <tissue evidence="8">Tentacle</tissue>
    </source>
</reference>
<dbReference type="Pfam" id="PF04116">
    <property type="entry name" value="FA_hydroxylase"/>
    <property type="match status" value="1"/>
</dbReference>
<organism evidence="7 8">
    <name type="scientific">Actinia tenebrosa</name>
    <name type="common">Australian red waratah sea anemone</name>
    <dbReference type="NCBI Taxonomy" id="6105"/>
    <lineage>
        <taxon>Eukaryota</taxon>
        <taxon>Metazoa</taxon>
        <taxon>Cnidaria</taxon>
        <taxon>Anthozoa</taxon>
        <taxon>Hexacorallia</taxon>
        <taxon>Actiniaria</taxon>
        <taxon>Actiniidae</taxon>
        <taxon>Actinia</taxon>
    </lineage>
</organism>
<evidence type="ECO:0000256" key="2">
    <source>
        <dbReference type="ARBA" id="ARBA00022692"/>
    </source>
</evidence>
<dbReference type="InParanoid" id="A0A6P8J4J5"/>
<comment type="subcellular location">
    <subcellularLocation>
        <location evidence="1">Membrane</location>
    </subcellularLocation>
</comment>
<sequence length="355" mass="41120">MSSKMRVFGWIPSSEMVSQAFVDKFSIFWRYMPGTVGIVVAGIITMILGSALRGEWTLVLVLACKQLGIKLPASQSVDDDVPGLMESIGLKDVHWHILTNVLSSTVIYFTLGGFLQWYFYIRQRGRPEDWKCQPKRFLSREEEIHEITLGTINMMSGAAVFGVISCYIANGGFTTLYYDPLERGWLYLFLSTILLFLFEDACAYYYHRMLHWPFFYKRFHKIHHRYKAPTAFSATAMHPVEFFGFQVFIIAPVFIMPINAGVYVGILMYLYYFGMVDHSGINMYSIVPWQPPVMFHDDHHKYFHCNFGFNSLIFDQFHGTLRRTDRFYSEDTFGGKGKPLNKAQKAQKELLETTD</sequence>
<dbReference type="RefSeq" id="XP_031574564.1">
    <property type="nucleotide sequence ID" value="XM_031718704.1"/>
</dbReference>
<evidence type="ECO:0000313" key="7">
    <source>
        <dbReference type="Proteomes" id="UP000515163"/>
    </source>
</evidence>
<dbReference type="GO" id="GO:0016491">
    <property type="term" value="F:oxidoreductase activity"/>
    <property type="evidence" value="ECO:0007669"/>
    <property type="project" value="InterPro"/>
</dbReference>
<dbReference type="GO" id="GO:0005506">
    <property type="term" value="F:iron ion binding"/>
    <property type="evidence" value="ECO:0007669"/>
    <property type="project" value="InterPro"/>
</dbReference>
<feature type="transmembrane region" description="Helical" evidence="5">
    <location>
        <begin position="31"/>
        <end position="52"/>
    </location>
</feature>
<keyword evidence="7" id="KW-1185">Reference proteome</keyword>
<feature type="domain" description="Fatty acid hydroxylase" evidence="6">
    <location>
        <begin position="193"/>
        <end position="320"/>
    </location>
</feature>
<evidence type="ECO:0000313" key="8">
    <source>
        <dbReference type="RefSeq" id="XP_031574564.1"/>
    </source>
</evidence>
<feature type="transmembrane region" description="Helical" evidence="5">
    <location>
        <begin position="158"/>
        <end position="178"/>
    </location>
</feature>
<dbReference type="PANTHER" id="PTHR11863">
    <property type="entry name" value="STEROL DESATURASE"/>
    <property type="match status" value="1"/>
</dbReference>